<dbReference type="PANTHER" id="PTHR11142:SF4">
    <property type="entry name" value="PSEUDOURIDYLATE SYNTHASE 1 HOMOLOG"/>
    <property type="match status" value="1"/>
</dbReference>
<dbReference type="InterPro" id="IPR020094">
    <property type="entry name" value="TruA/RsuA/RluB/E/F_N"/>
</dbReference>
<organism evidence="8 9">
    <name type="scientific">Mucor saturninus</name>
    <dbReference type="NCBI Taxonomy" id="64648"/>
    <lineage>
        <taxon>Eukaryota</taxon>
        <taxon>Fungi</taxon>
        <taxon>Fungi incertae sedis</taxon>
        <taxon>Mucoromycota</taxon>
        <taxon>Mucoromycotina</taxon>
        <taxon>Mucoromycetes</taxon>
        <taxon>Mucorales</taxon>
        <taxon>Mucorineae</taxon>
        <taxon>Mucoraceae</taxon>
        <taxon>Mucor</taxon>
    </lineage>
</organism>
<dbReference type="Proteomes" id="UP000603453">
    <property type="component" value="Unassembled WGS sequence"/>
</dbReference>
<evidence type="ECO:0000256" key="4">
    <source>
        <dbReference type="ARBA" id="ARBA00036943"/>
    </source>
</evidence>
<evidence type="ECO:0000256" key="2">
    <source>
        <dbReference type="ARBA" id="ARBA00022694"/>
    </source>
</evidence>
<dbReference type="FunFam" id="3.30.70.580:FF:000002">
    <property type="entry name" value="tRNA pseudouridine synthase"/>
    <property type="match status" value="1"/>
</dbReference>
<dbReference type="EMBL" id="JAEPRD010000120">
    <property type="protein sequence ID" value="KAG2197886.1"/>
    <property type="molecule type" value="Genomic_DNA"/>
</dbReference>
<dbReference type="GO" id="GO:0005634">
    <property type="term" value="C:nucleus"/>
    <property type="evidence" value="ECO:0007669"/>
    <property type="project" value="TreeGrafter"/>
</dbReference>
<name>A0A8H7UTC9_9FUNG</name>
<feature type="domain" description="Pseudouridine synthase I TruA alpha/beta" evidence="7">
    <location>
        <begin position="220"/>
        <end position="320"/>
    </location>
</feature>
<evidence type="ECO:0000256" key="6">
    <source>
        <dbReference type="PIRSR" id="PIRSR641708-2"/>
    </source>
</evidence>
<comment type="similarity">
    <text evidence="1">Belongs to the tRNA pseudouridine synthase TruA family.</text>
</comment>
<evidence type="ECO:0000256" key="5">
    <source>
        <dbReference type="PIRSR" id="PIRSR641708-1"/>
    </source>
</evidence>
<dbReference type="GO" id="GO:0003723">
    <property type="term" value="F:RNA binding"/>
    <property type="evidence" value="ECO:0007669"/>
    <property type="project" value="InterPro"/>
</dbReference>
<gene>
    <name evidence="8" type="ORF">INT47_003555</name>
</gene>
<dbReference type="InterPro" id="IPR020097">
    <property type="entry name" value="PsdUridine_synth_TruA_a/b_dom"/>
</dbReference>
<comment type="catalytic activity">
    <reaction evidence="4">
        <text>a uridine in tRNA = a pseudouridine in tRNA</text>
        <dbReference type="Rhea" id="RHEA:54572"/>
        <dbReference type="Rhea" id="RHEA-COMP:13339"/>
        <dbReference type="Rhea" id="RHEA-COMP:13934"/>
        <dbReference type="ChEBI" id="CHEBI:65314"/>
        <dbReference type="ChEBI" id="CHEBI:65315"/>
    </reaction>
</comment>
<dbReference type="Gene3D" id="3.30.70.660">
    <property type="entry name" value="Pseudouridine synthase I, catalytic domain, C-terminal subdomain"/>
    <property type="match status" value="1"/>
</dbReference>
<dbReference type="SUPFAM" id="SSF55120">
    <property type="entry name" value="Pseudouridine synthase"/>
    <property type="match status" value="1"/>
</dbReference>
<feature type="active site" description="Nucleophile" evidence="5">
    <location>
        <position position="100"/>
    </location>
</feature>
<proteinExistence type="inferred from homology"/>
<accession>A0A8H7UTC9</accession>
<evidence type="ECO:0000313" key="8">
    <source>
        <dbReference type="EMBL" id="KAG2197886.1"/>
    </source>
</evidence>
<protein>
    <recommendedName>
        <fullName evidence="7">Pseudouridine synthase I TruA alpha/beta domain-containing protein</fullName>
    </recommendedName>
</protein>
<sequence length="398" mass="46040">MLRRLFTTSRAWTNKEHYLKANAWHHDPDHVVSTEKRLPKKKVALMLGYNGSGYQGMQANPGIRSIEEEVFNALVKTDAISPSNASDPKKVQLMRAARTDKGVHAACNLVSLKMICQDEHLVENLNRVLPNHIRIWGYVETQRTFHAKTKCDSRVYEYLLPSYTLNAFERKEWTLEPSSDKDYMTRTEHGAVTKYIAPTDPHVLKAYRVDTPSFDKFKQAMELFQGTHNFHNYTIAKPFADPSCKRFMMNISVDEPMMIEGMEWISVKLHGQSFMLHQIRKMITMAMYSVRTNTPLSFLETTFDATKINIPKAPALGLLLDRPVFGLYNERIKDIPNRSRIDFSLYADAITQFKKQYIYKQIFAQEMAEQTFDRFLASIDSHLDTSYGYFSSFKGDTH</sequence>
<comment type="caution">
    <text evidence="8">The sequence shown here is derived from an EMBL/GenBank/DDBJ whole genome shotgun (WGS) entry which is preliminary data.</text>
</comment>
<dbReference type="NCBIfam" id="TIGR00071">
    <property type="entry name" value="hisT_truA"/>
    <property type="match status" value="1"/>
</dbReference>
<dbReference type="InterPro" id="IPR020103">
    <property type="entry name" value="PsdUridine_synth_cat_dom_sf"/>
</dbReference>
<dbReference type="Gene3D" id="3.30.70.580">
    <property type="entry name" value="Pseudouridine synthase I, catalytic domain, N-terminal subdomain"/>
    <property type="match status" value="1"/>
</dbReference>
<dbReference type="OrthoDB" id="10256309at2759"/>
<dbReference type="InterPro" id="IPR041708">
    <property type="entry name" value="PUS1/PUS2-like"/>
</dbReference>
<dbReference type="InterPro" id="IPR001406">
    <property type="entry name" value="PsdUridine_synth_TruA"/>
</dbReference>
<feature type="binding site" evidence="6">
    <location>
        <position position="156"/>
    </location>
    <ligand>
        <name>substrate</name>
    </ligand>
</feature>
<dbReference type="PANTHER" id="PTHR11142">
    <property type="entry name" value="PSEUDOURIDYLATE SYNTHASE"/>
    <property type="match status" value="1"/>
</dbReference>
<evidence type="ECO:0000313" key="9">
    <source>
        <dbReference type="Proteomes" id="UP000603453"/>
    </source>
</evidence>
<evidence type="ECO:0000256" key="3">
    <source>
        <dbReference type="ARBA" id="ARBA00023235"/>
    </source>
</evidence>
<keyword evidence="3" id="KW-0413">Isomerase</keyword>
<dbReference type="GO" id="GO:0031119">
    <property type="term" value="P:tRNA pseudouridine synthesis"/>
    <property type="evidence" value="ECO:0007669"/>
    <property type="project" value="InterPro"/>
</dbReference>
<evidence type="ECO:0000256" key="1">
    <source>
        <dbReference type="ARBA" id="ARBA00009375"/>
    </source>
</evidence>
<dbReference type="AlphaFoldDB" id="A0A8H7UTC9"/>
<reference evidence="8" key="1">
    <citation type="submission" date="2020-12" db="EMBL/GenBank/DDBJ databases">
        <title>Metabolic potential, ecology and presence of endohyphal bacteria is reflected in genomic diversity of Mucoromycotina.</title>
        <authorList>
            <person name="Muszewska A."/>
            <person name="Okrasinska A."/>
            <person name="Steczkiewicz K."/>
            <person name="Drgas O."/>
            <person name="Orlowska M."/>
            <person name="Perlinska-Lenart U."/>
            <person name="Aleksandrzak-Piekarczyk T."/>
            <person name="Szatraj K."/>
            <person name="Zielenkiewicz U."/>
            <person name="Pilsyk S."/>
            <person name="Malc E."/>
            <person name="Mieczkowski P."/>
            <person name="Kruszewska J.S."/>
            <person name="Biernat P."/>
            <person name="Pawlowska J."/>
        </authorList>
    </citation>
    <scope>NUCLEOTIDE SEQUENCE</scope>
    <source>
        <strain evidence="8">WA0000017839</strain>
    </source>
</reference>
<keyword evidence="2" id="KW-0819">tRNA processing</keyword>
<dbReference type="InterPro" id="IPR020095">
    <property type="entry name" value="PsdUridine_synth_TruA_C"/>
</dbReference>
<dbReference type="GO" id="GO:0009982">
    <property type="term" value="F:pseudouridine synthase activity"/>
    <property type="evidence" value="ECO:0007669"/>
    <property type="project" value="InterPro"/>
</dbReference>
<keyword evidence="9" id="KW-1185">Reference proteome</keyword>
<dbReference type="CDD" id="cd02568">
    <property type="entry name" value="PseudoU_synth_PUS1_PUS2"/>
    <property type="match status" value="1"/>
</dbReference>
<dbReference type="GO" id="GO:1990481">
    <property type="term" value="P:mRNA pseudouridine synthesis"/>
    <property type="evidence" value="ECO:0007669"/>
    <property type="project" value="TreeGrafter"/>
</dbReference>
<evidence type="ECO:0000259" key="7">
    <source>
        <dbReference type="Pfam" id="PF01416"/>
    </source>
</evidence>
<dbReference type="Pfam" id="PF01416">
    <property type="entry name" value="PseudoU_synth_1"/>
    <property type="match status" value="1"/>
</dbReference>